<feature type="domain" description="Ig-like" evidence="7">
    <location>
        <begin position="1910"/>
        <end position="1984"/>
    </location>
</feature>
<dbReference type="FunFam" id="2.60.40.10:FF:001752">
    <property type="entry name" value="obscurin-like isoform X3"/>
    <property type="match status" value="1"/>
</dbReference>
<organism evidence="9 10">
    <name type="scientific">Cyprinus carpio carpio</name>
    <dbReference type="NCBI Taxonomy" id="630221"/>
    <lineage>
        <taxon>Eukaryota</taxon>
        <taxon>Metazoa</taxon>
        <taxon>Chordata</taxon>
        <taxon>Craniata</taxon>
        <taxon>Vertebrata</taxon>
        <taxon>Euteleostomi</taxon>
        <taxon>Actinopterygii</taxon>
        <taxon>Neopterygii</taxon>
        <taxon>Teleostei</taxon>
        <taxon>Ostariophysi</taxon>
        <taxon>Cypriniformes</taxon>
        <taxon>Cyprinidae</taxon>
        <taxon>Cyprininae</taxon>
        <taxon>Cyprinus</taxon>
    </lineage>
</organism>
<dbReference type="SMART" id="SM00408">
    <property type="entry name" value="IGc2"/>
    <property type="match status" value="13"/>
</dbReference>
<dbReference type="SUPFAM" id="SSF49265">
    <property type="entry name" value="Fibronectin type III"/>
    <property type="match status" value="1"/>
</dbReference>
<keyword evidence="5" id="KW-1015">Disulfide bond</keyword>
<dbReference type="Gene3D" id="2.60.40.10">
    <property type="entry name" value="Immunoglobulins"/>
    <property type="match status" value="22"/>
</dbReference>
<dbReference type="FunFam" id="2.60.40.10:FF:000464">
    <property type="entry name" value="Putative obscurin-like protein 1"/>
    <property type="match status" value="1"/>
</dbReference>
<feature type="domain" description="Ig-like" evidence="7">
    <location>
        <begin position="1812"/>
        <end position="1896"/>
    </location>
</feature>
<dbReference type="InterPro" id="IPR003961">
    <property type="entry name" value="FN3_dom"/>
</dbReference>
<dbReference type="CDD" id="cd00096">
    <property type="entry name" value="Ig"/>
    <property type="match status" value="1"/>
</dbReference>
<dbReference type="GO" id="GO:0005737">
    <property type="term" value="C:cytoplasm"/>
    <property type="evidence" value="ECO:0007669"/>
    <property type="project" value="UniProtKB-SubCell"/>
</dbReference>
<dbReference type="Pfam" id="PF07679">
    <property type="entry name" value="I-set"/>
    <property type="match status" value="18"/>
</dbReference>
<name>A0A9J7ZWU8_CYPCA</name>
<feature type="domain" description="Ig-like" evidence="7">
    <location>
        <begin position="110"/>
        <end position="197"/>
    </location>
</feature>
<evidence type="ECO:0000256" key="6">
    <source>
        <dbReference type="ARBA" id="ARBA00023319"/>
    </source>
</evidence>
<dbReference type="SUPFAM" id="SSF48726">
    <property type="entry name" value="Immunoglobulin"/>
    <property type="match status" value="21"/>
</dbReference>
<keyword evidence="2" id="KW-0963">Cytoplasm</keyword>
<dbReference type="InterPro" id="IPR036116">
    <property type="entry name" value="FN3_sf"/>
</dbReference>
<dbReference type="CDD" id="cd00063">
    <property type="entry name" value="FN3"/>
    <property type="match status" value="1"/>
</dbReference>
<evidence type="ECO:0000256" key="2">
    <source>
        <dbReference type="ARBA" id="ARBA00022490"/>
    </source>
</evidence>
<proteinExistence type="predicted"/>
<dbReference type="FunFam" id="2.60.40.10:FF:002420">
    <property type="entry name" value="Obscurin-like 1b"/>
    <property type="match status" value="1"/>
</dbReference>
<feature type="domain" description="Ig-like" evidence="7">
    <location>
        <begin position="1272"/>
        <end position="1362"/>
    </location>
</feature>
<feature type="domain" description="Ig-like" evidence="7">
    <location>
        <begin position="900"/>
        <end position="968"/>
    </location>
</feature>
<dbReference type="InterPro" id="IPR003598">
    <property type="entry name" value="Ig_sub2"/>
</dbReference>
<dbReference type="Proteomes" id="UP001108240">
    <property type="component" value="Unplaced"/>
</dbReference>
<dbReference type="PROSITE" id="PS50835">
    <property type="entry name" value="IG_LIKE"/>
    <property type="match status" value="16"/>
</dbReference>
<feature type="domain" description="Ig-like" evidence="7">
    <location>
        <begin position="1019"/>
        <end position="1110"/>
    </location>
</feature>
<accession>A0A9J7ZWU8</accession>
<dbReference type="InterPro" id="IPR007110">
    <property type="entry name" value="Ig-like_dom"/>
</dbReference>
<dbReference type="InterPro" id="IPR013783">
    <property type="entry name" value="Ig-like_fold"/>
</dbReference>
<comment type="subcellular location">
    <subcellularLocation>
        <location evidence="1">Cytoplasm</location>
    </subcellularLocation>
</comment>
<keyword evidence="3" id="KW-0597">Phosphoprotein</keyword>
<feature type="domain" description="Ig-like" evidence="7">
    <location>
        <begin position="1111"/>
        <end position="1168"/>
    </location>
</feature>
<dbReference type="InterPro" id="IPR003599">
    <property type="entry name" value="Ig_sub"/>
</dbReference>
<dbReference type="FunFam" id="2.60.40.10:FF:001811">
    <property type="entry name" value="Obscurin like 1"/>
    <property type="match status" value="1"/>
</dbReference>
<feature type="domain" description="Ig-like" evidence="7">
    <location>
        <begin position="8"/>
        <end position="98"/>
    </location>
</feature>
<keyword evidence="4" id="KW-0677">Repeat</keyword>
<evidence type="ECO:0000259" key="8">
    <source>
        <dbReference type="PROSITE" id="PS50853"/>
    </source>
</evidence>
<evidence type="ECO:0000259" key="7">
    <source>
        <dbReference type="PROSITE" id="PS50835"/>
    </source>
</evidence>
<feature type="domain" description="Ig-like" evidence="7">
    <location>
        <begin position="236"/>
        <end position="326"/>
    </location>
</feature>
<evidence type="ECO:0000313" key="9">
    <source>
        <dbReference type="Ensembl" id="ENSCCRP00000137459.1"/>
    </source>
</evidence>
<dbReference type="FunFam" id="2.60.40.10:FF:000211">
    <property type="entry name" value="Obscurin-like protein 1"/>
    <property type="match status" value="8"/>
</dbReference>
<dbReference type="GeneTree" id="ENSGT00940000156702"/>
<dbReference type="PANTHER" id="PTHR35971">
    <property type="entry name" value="SI:DKEY-31G6.6"/>
    <property type="match status" value="1"/>
</dbReference>
<dbReference type="FunFam" id="2.60.40.10:FF:000241">
    <property type="entry name" value="obscurin-like protein 1 isoform X2"/>
    <property type="match status" value="2"/>
</dbReference>
<feature type="domain" description="Ig-like" evidence="7">
    <location>
        <begin position="1461"/>
        <end position="1539"/>
    </location>
</feature>
<feature type="domain" description="Fibronectin type-III" evidence="8">
    <location>
        <begin position="514"/>
        <end position="610"/>
    </location>
</feature>
<evidence type="ECO:0000313" key="10">
    <source>
        <dbReference type="Proteomes" id="UP001108240"/>
    </source>
</evidence>
<dbReference type="InterPro" id="IPR052385">
    <property type="entry name" value="Obscurin/Obscurin-like_Reg"/>
</dbReference>
<feature type="domain" description="Ig-like" evidence="7">
    <location>
        <begin position="1543"/>
        <end position="1718"/>
    </location>
</feature>
<dbReference type="FunFam" id="2.60.40.10:FF:001084">
    <property type="entry name" value="obscurin-like isoform X3"/>
    <property type="match status" value="3"/>
</dbReference>
<keyword evidence="10" id="KW-1185">Reference proteome</keyword>
<dbReference type="FunFam" id="2.60.40.10:FF:000502">
    <property type="entry name" value="obscurin-like protein 1 isoform X2"/>
    <property type="match status" value="1"/>
</dbReference>
<dbReference type="Ensembl" id="ENSCCRT00000195182.1">
    <property type="protein sequence ID" value="ENSCCRP00000137459.1"/>
    <property type="gene ID" value="ENSCCRG00000049604.2"/>
</dbReference>
<feature type="domain" description="Ig-like" evidence="7">
    <location>
        <begin position="1178"/>
        <end position="1268"/>
    </location>
</feature>
<feature type="domain" description="Ig-like" evidence="7">
    <location>
        <begin position="330"/>
        <end position="416"/>
    </location>
</feature>
<reference evidence="9" key="1">
    <citation type="submission" date="2025-08" db="UniProtKB">
        <authorList>
            <consortium name="Ensembl"/>
        </authorList>
    </citation>
    <scope>IDENTIFICATION</scope>
</reference>
<feature type="domain" description="Ig-like" evidence="7">
    <location>
        <begin position="798"/>
        <end position="884"/>
    </location>
</feature>
<evidence type="ECO:0000256" key="1">
    <source>
        <dbReference type="ARBA" id="ARBA00004496"/>
    </source>
</evidence>
<evidence type="ECO:0000256" key="5">
    <source>
        <dbReference type="ARBA" id="ARBA00023157"/>
    </source>
</evidence>
<dbReference type="OMA" id="CSLEVYH"/>
<dbReference type="InterPro" id="IPR036179">
    <property type="entry name" value="Ig-like_dom_sf"/>
</dbReference>
<dbReference type="SMART" id="SM00409">
    <property type="entry name" value="IG"/>
    <property type="match status" value="20"/>
</dbReference>
<protein>
    <submittedName>
        <fullName evidence="9">Obscurin like cytoskeletal adaptor 1a</fullName>
    </submittedName>
</protein>
<evidence type="ECO:0000256" key="4">
    <source>
        <dbReference type="ARBA" id="ARBA00022737"/>
    </source>
</evidence>
<sequence length="2089" mass="234474">MDVFGGAPRVLGYPRPVLVKCGTDAVLKCQIGGDPQPDVIWERKNESILPDGRYRITQDGKVYSLYISGVTMEDAGQYICRANNNIGETYAAASLKVEEEPQELQQTQPPRFLIKPLSLRVDRGEDAAFSCKLSGDPLPQVVWEKDGKQLNDIYESSHYHVGQQDGGWFQLKIFRTRAPDGGVYMCKAVNKYGEAMTGAVLLVEPIPEQREGSKTNGYTNGHYSPHQLRAKHSKEPHLNVSKAKKFTVTEGKHAKFRCYVTGKPKPEIVWKKDGENIVPGRRFLIFEDREGYYTLKVLYCKQQDTGLYICAASNALGNTLSAVQLSVKGPPVRFKRALLDAEVRERDVAVLECEVPEESISTAWYLEDQKLQPGNKYNMEQKGTRRRLTIQNVGADDDGVYLCEMPDGGKTIAELAVKGTIVKKLPRRLEVMEGENAAFFVEVEQDDMDICWFKDGLQLQETHQTIIKSFGKTHILVFVDTSYQDSGTITFMAGRSITNSKLRVKTARHCPPICPVSVQMNTDSLNGAILSWSASPNLQNSTKSVYVLERQEVGSQEWQRCLTTETATSAEVLGDSVPCEGDYRFRICCVNKYGRSGHVEFPKVVHLAPGPKIKTPLKNAVVTEGEDAVFSIELSANLIGTWFLNSQQLQDSGRFSITQSKNQHTLRIQQVPNVYDGAEITFIATGVRDSATLQIKEFSMSCLAAFEDKFLPMSDMDTKKTIEVGNPIVLYCEVSHPTANVQWFKDGQELHVEEGLNIQSDGNMRRIVIQSAEYFHSGVYTCKSNNDILTFNVNIEAPPVSFKEITQEERQKSAMELDPVVLTCELSRPDEPANWFKDGVAVLQSDNITIQSEGTMKRLIIRSAALPDAGTYTCQAGDQTMSFTVNIKGKSRNTVTIVDPKDDIHMEHYVSEEVVLNCELSRSNGEAHWFKDGLKLQESENVRLSAEGPYRRVIILCASKRDSGEYVCDTGGDSIFFQLIITGNWNNLFLIIEFVKTSSMYFFHVFFNHYAHLLNPEAPVRIVSPRESEVDVCILSSEKLVLSCEISKADAEVCWFCDGMEVEENDNLKLEDEGMYRRLVIPCATIDDSAEYVCETADDSKTGSIAESFAGELVVLELEVSRDNAEVCWMKDGVKLEESNNITITENGLIRKLTIHFPTLKDSGIYTCNYFFLSLSLPEAPVKILNKDQIKSEHKVALHDDVVLECELSTANGVVNWYKNGSPIEENERFCFEEEGAFRTLVILCAELQDSGEYILDAKDDSISFHVTVKEPSVKIIGNSGDPDYQEMVTGDDLILACEVSRANAPVTWLFNNKPLVPDERTHIESSGTLRKLTLSNIHLSDSGKYMCDAVDDQMITTVKVQEPPVEFLNKEEPNLVTGYEAEAVTLTAMVSRPNAIVRWLKDWTPVSDERFHIASLGLTRTFTINPLKKLDSGEYTCDANTDDMHFSLLVKDMRIKFVKPLADTVAHKDGMVTLCCELCKGKADVQWKKDGVEIIPSRRFSIRANGTERSLTIHRLTKEDAGEYACESKDDCTSARLRVELPRVVEFLTELHNTTVMESEDATFKCVVSPDDVQLVWLMDGEPIKPSDRFHIEHNSLCHTLIIRKVQLLDSSRITAEAEGIISKASLKVQEAQVLFTKRMEAVMAEEFGEAVLETEVSLESGEVQWMRQGVVIQPGPRHKLTQNGCKRILTITNLSLSDRGTYRCETLHDRTQVKLNVERKKIVIRKGLMDIETFERETASFEVELSHIDVEGVWQKDGLRVKPNNNWRVSCNGRVHGLTLSNLTLEDTGSIVFSAEGLRTTARLVVKETPVTIIKKLSDVRFEEESAVILECEMSRPNVDVRWLKNGLELKSSKTLRIYSMGRKRCLQILECSIGDSGLYTCEIGDLSTSCKLEVYGKLFHFVLYFFPKLPVSIVRPLRDRTALEKHRVILECTVSSTNCDATWYKGDQELESTEHMEIIQEGCYHKLVIHQVALEDEGTYSIEVGEHISTAKLMVEAQSILVVKDIEDVEVRAPEMACFQCEVSVTLIKPPIWTLNGETLQSGPTVRIENQGTVHKLTFKKTSSEMSGTVRFTTGKAKTSAKLTVL</sequence>
<dbReference type="PROSITE" id="PS50853">
    <property type="entry name" value="FN3"/>
    <property type="match status" value="1"/>
</dbReference>
<keyword evidence="6" id="KW-0393">Immunoglobulin domain</keyword>
<dbReference type="InterPro" id="IPR013098">
    <property type="entry name" value="Ig_I-set"/>
</dbReference>
<dbReference type="PANTHER" id="PTHR35971:SF3">
    <property type="entry name" value="OBSCURIN-LIKE PROTEIN 1 ISOFORM X1"/>
    <property type="match status" value="1"/>
</dbReference>
<evidence type="ECO:0000256" key="3">
    <source>
        <dbReference type="ARBA" id="ARBA00022553"/>
    </source>
</evidence>
<feature type="domain" description="Ig-like" evidence="7">
    <location>
        <begin position="1364"/>
        <end position="1448"/>
    </location>
</feature>
<feature type="domain" description="Ig-like" evidence="7">
    <location>
        <begin position="712"/>
        <end position="794"/>
    </location>
</feature>
<reference evidence="9" key="2">
    <citation type="submission" date="2025-09" db="UniProtKB">
        <authorList>
            <consortium name="Ensembl"/>
        </authorList>
    </citation>
    <scope>IDENTIFICATION</scope>
</reference>